<reference evidence="5 6" key="1">
    <citation type="submission" date="2019-06" db="EMBL/GenBank/DDBJ databases">
        <authorList>
            <person name="Srinivasan S."/>
        </authorList>
    </citation>
    <scope>NUCLEOTIDE SEQUENCE [LARGE SCALE GENOMIC DNA]</scope>
    <source>
        <strain evidence="5 6">17J68-5</strain>
    </source>
</reference>
<dbReference type="Proteomes" id="UP000305398">
    <property type="component" value="Chromosome"/>
</dbReference>
<dbReference type="PANTHER" id="PTHR34983">
    <property type="entry name" value="ARABINOGALACTAN ENDO-BETA-1,4-GALACTANASE A"/>
    <property type="match status" value="1"/>
</dbReference>
<keyword evidence="2 4" id="KW-0378">Hydrolase</keyword>
<keyword evidence="6" id="KW-1185">Reference proteome</keyword>
<evidence type="ECO:0000256" key="1">
    <source>
        <dbReference type="ARBA" id="ARBA00010687"/>
    </source>
</evidence>
<dbReference type="EC" id="3.2.1.89" evidence="4"/>
<comment type="catalytic activity">
    <reaction evidence="4">
        <text>The enzyme specifically hydrolyzes (1-&gt;4)-beta-D-galactosidic linkages in type I arabinogalactans.</text>
        <dbReference type="EC" id="3.2.1.89"/>
    </reaction>
</comment>
<dbReference type="AlphaFoldDB" id="A0A5B8A3N3"/>
<name>A0A5B8A3N3_9BACT</name>
<accession>A0A5B8A3N3</accession>
<dbReference type="EMBL" id="CP040896">
    <property type="protein sequence ID" value="QDA61898.1"/>
    <property type="molecule type" value="Genomic_DNA"/>
</dbReference>
<dbReference type="GO" id="GO:0031218">
    <property type="term" value="F:arabinogalactan endo-1,4-beta-galactosidase activity"/>
    <property type="evidence" value="ECO:0007669"/>
    <property type="project" value="UniProtKB-EC"/>
</dbReference>
<organism evidence="5 6">
    <name type="scientific">Hymenobacter jejuensis</name>
    <dbReference type="NCBI Taxonomy" id="2502781"/>
    <lineage>
        <taxon>Bacteria</taxon>
        <taxon>Pseudomonadati</taxon>
        <taxon>Bacteroidota</taxon>
        <taxon>Cytophagia</taxon>
        <taxon>Cytophagales</taxon>
        <taxon>Hymenobacteraceae</taxon>
        <taxon>Hymenobacter</taxon>
    </lineage>
</organism>
<evidence type="ECO:0000313" key="5">
    <source>
        <dbReference type="EMBL" id="QDA61898.1"/>
    </source>
</evidence>
<comment type="similarity">
    <text evidence="1 4">Belongs to the glycosyl hydrolase 53 family.</text>
</comment>
<gene>
    <name evidence="5" type="ORF">FHG12_18135</name>
</gene>
<dbReference type="GO" id="GO:0045490">
    <property type="term" value="P:pectin catabolic process"/>
    <property type="evidence" value="ECO:0007669"/>
    <property type="project" value="TreeGrafter"/>
</dbReference>
<evidence type="ECO:0000256" key="3">
    <source>
        <dbReference type="ARBA" id="ARBA00023295"/>
    </source>
</evidence>
<evidence type="ECO:0000313" key="6">
    <source>
        <dbReference type="Proteomes" id="UP000305398"/>
    </source>
</evidence>
<sequence length="366" mass="40642">MSGFHFARFAPSSLATQASIWFTGICLLGSLSAVGQSVKATSVSASAPGKTVVRKIDGKILGADISFLPQLEDRGIKFQDKGVQKDAIEILKDHGFNYVRLRIFNNPAADSGYSPKRGFCDLEHTKQMAARAKKAGMKLLLDFHYSDTWADPQKQFKPSAWANLSGAQLNQAIHDYTRDVLLALKAQGTTPDMVQVGNEINHGMIWPDGDVQQADSLVKFDALADLLKAGVSAVHEVAPKTLVMLHIALGGQNLHSVTWLDRIRARNVPFDVIGESYYPKWHGTIPELRNNLTDLAKRYPQDVVVVEYSERKAEVNDAAFSLPNNKGKGTFIWEPLNTWEAIFDKQGKSNERILVYDEISKKYKIK</sequence>
<dbReference type="GO" id="GO:0015926">
    <property type="term" value="F:glucosidase activity"/>
    <property type="evidence" value="ECO:0007669"/>
    <property type="project" value="InterPro"/>
</dbReference>
<dbReference type="SUPFAM" id="SSF51445">
    <property type="entry name" value="(Trans)glycosidases"/>
    <property type="match status" value="1"/>
</dbReference>
<keyword evidence="3 4" id="KW-0326">Glycosidase</keyword>
<protein>
    <recommendedName>
        <fullName evidence="4">Arabinogalactan endo-beta-1,4-galactanase</fullName>
        <ecNumber evidence="4">3.2.1.89</ecNumber>
    </recommendedName>
</protein>
<dbReference type="InterPro" id="IPR011683">
    <property type="entry name" value="Glyco_hydro_53"/>
</dbReference>
<dbReference type="PANTHER" id="PTHR34983:SF2">
    <property type="entry name" value="ENDO-BETA-1,4-GALACTANASE"/>
    <property type="match status" value="1"/>
</dbReference>
<dbReference type="Gene3D" id="3.20.20.80">
    <property type="entry name" value="Glycosidases"/>
    <property type="match status" value="1"/>
</dbReference>
<dbReference type="Pfam" id="PF07745">
    <property type="entry name" value="Glyco_hydro_53"/>
    <property type="match status" value="1"/>
</dbReference>
<evidence type="ECO:0000256" key="2">
    <source>
        <dbReference type="ARBA" id="ARBA00022801"/>
    </source>
</evidence>
<dbReference type="OrthoDB" id="9768786at2"/>
<dbReference type="RefSeq" id="WP_139517081.1">
    <property type="nucleotide sequence ID" value="NZ_CP040896.1"/>
</dbReference>
<dbReference type="KEGG" id="hyj:FHG12_18135"/>
<evidence type="ECO:0000256" key="4">
    <source>
        <dbReference type="RuleBase" id="RU361192"/>
    </source>
</evidence>
<dbReference type="InterPro" id="IPR017853">
    <property type="entry name" value="GH"/>
</dbReference>
<proteinExistence type="inferred from homology"/>